<dbReference type="GO" id="GO:0034755">
    <property type="term" value="P:iron ion transmembrane transport"/>
    <property type="evidence" value="ECO:0007669"/>
    <property type="project" value="TreeGrafter"/>
</dbReference>
<feature type="transmembrane region" description="Helical" evidence="7">
    <location>
        <begin position="439"/>
        <end position="461"/>
    </location>
</feature>
<evidence type="ECO:0000256" key="7">
    <source>
        <dbReference type="SAM" id="Phobius"/>
    </source>
</evidence>
<comment type="similarity">
    <text evidence="2">Belongs to the NRAMP (TC 2.A.55) family.</text>
</comment>
<comment type="subcellular location">
    <subcellularLocation>
        <location evidence="1">Membrane</location>
        <topology evidence="1">Multi-pass membrane protein</topology>
    </subcellularLocation>
</comment>
<dbReference type="InterPro" id="IPR017187">
    <property type="entry name" value="EIN2"/>
</dbReference>
<feature type="transmembrane region" description="Helical" evidence="7">
    <location>
        <begin position="288"/>
        <end position="311"/>
    </location>
</feature>
<dbReference type="Pfam" id="PF01566">
    <property type="entry name" value="Nramp"/>
    <property type="match status" value="1"/>
</dbReference>
<dbReference type="GO" id="GO:0005384">
    <property type="term" value="F:manganese ion transmembrane transporter activity"/>
    <property type="evidence" value="ECO:0007669"/>
    <property type="project" value="TreeGrafter"/>
</dbReference>
<dbReference type="PANTHER" id="PTHR11706">
    <property type="entry name" value="SOLUTE CARRIER PROTEIN FAMILY 11 MEMBER"/>
    <property type="match status" value="1"/>
</dbReference>
<evidence type="ECO:0000256" key="6">
    <source>
        <dbReference type="SAM" id="MobiDB-lite"/>
    </source>
</evidence>
<organism evidence="8 9">
    <name type="scientific">Tagetes erecta</name>
    <name type="common">African marigold</name>
    <dbReference type="NCBI Taxonomy" id="13708"/>
    <lineage>
        <taxon>Eukaryota</taxon>
        <taxon>Viridiplantae</taxon>
        <taxon>Streptophyta</taxon>
        <taxon>Embryophyta</taxon>
        <taxon>Tracheophyta</taxon>
        <taxon>Spermatophyta</taxon>
        <taxon>Magnoliopsida</taxon>
        <taxon>eudicotyledons</taxon>
        <taxon>Gunneridae</taxon>
        <taxon>Pentapetalae</taxon>
        <taxon>asterids</taxon>
        <taxon>campanulids</taxon>
        <taxon>Asterales</taxon>
        <taxon>Asteraceae</taxon>
        <taxon>Asteroideae</taxon>
        <taxon>Heliantheae alliance</taxon>
        <taxon>Tageteae</taxon>
        <taxon>Tagetes</taxon>
    </lineage>
</organism>
<accession>A0AAD8NI40</accession>
<gene>
    <name evidence="8" type="ORF">QVD17_36316</name>
</gene>
<keyword evidence="3 7" id="KW-0812">Transmembrane</keyword>
<feature type="transmembrane region" description="Helical" evidence="7">
    <location>
        <begin position="89"/>
        <end position="116"/>
    </location>
</feature>
<feature type="transmembrane region" description="Helical" evidence="7">
    <location>
        <begin position="397"/>
        <end position="419"/>
    </location>
</feature>
<keyword evidence="9" id="KW-1185">Reference proteome</keyword>
<evidence type="ECO:0000256" key="1">
    <source>
        <dbReference type="ARBA" id="ARBA00004141"/>
    </source>
</evidence>
<feature type="transmembrane region" description="Helical" evidence="7">
    <location>
        <begin position="355"/>
        <end position="377"/>
    </location>
</feature>
<feature type="region of interest" description="Disordered" evidence="6">
    <location>
        <begin position="520"/>
        <end position="545"/>
    </location>
</feature>
<feature type="transmembrane region" description="Helical" evidence="7">
    <location>
        <begin position="196"/>
        <end position="215"/>
    </location>
</feature>
<evidence type="ECO:0000313" key="9">
    <source>
        <dbReference type="Proteomes" id="UP001229421"/>
    </source>
</evidence>
<reference evidence="8" key="1">
    <citation type="journal article" date="2023" name="bioRxiv">
        <title>Improved chromosome-level genome assembly for marigold (Tagetes erecta).</title>
        <authorList>
            <person name="Jiang F."/>
            <person name="Yuan L."/>
            <person name="Wang S."/>
            <person name="Wang H."/>
            <person name="Xu D."/>
            <person name="Wang A."/>
            <person name="Fan W."/>
        </authorList>
    </citation>
    <scope>NUCLEOTIDE SEQUENCE</scope>
    <source>
        <strain evidence="8">WSJ</strain>
        <tissue evidence="8">Leaf</tissue>
    </source>
</reference>
<feature type="transmembrane region" description="Helical" evidence="7">
    <location>
        <begin position="156"/>
        <end position="176"/>
    </location>
</feature>
<keyword evidence="4 7" id="KW-1133">Transmembrane helix</keyword>
<evidence type="ECO:0000256" key="5">
    <source>
        <dbReference type="ARBA" id="ARBA00023136"/>
    </source>
</evidence>
<dbReference type="InterPro" id="IPR001046">
    <property type="entry name" value="NRAMP_fam"/>
</dbReference>
<dbReference type="AlphaFoldDB" id="A0AAD8NI40"/>
<evidence type="ECO:0000256" key="2">
    <source>
        <dbReference type="ARBA" id="ARBA00009965"/>
    </source>
</evidence>
<dbReference type="GO" id="GO:0015086">
    <property type="term" value="F:cadmium ion transmembrane transporter activity"/>
    <property type="evidence" value="ECO:0007669"/>
    <property type="project" value="TreeGrafter"/>
</dbReference>
<dbReference type="GO" id="GO:0009873">
    <property type="term" value="P:ethylene-activated signaling pathway"/>
    <property type="evidence" value="ECO:0007669"/>
    <property type="project" value="InterPro"/>
</dbReference>
<evidence type="ECO:0000256" key="4">
    <source>
        <dbReference type="ARBA" id="ARBA00022989"/>
    </source>
</evidence>
<name>A0AAD8NI40_TARER</name>
<dbReference type="PANTHER" id="PTHR11706:SF96">
    <property type="entry name" value="NRAMP FAMILY PROTEIN"/>
    <property type="match status" value="1"/>
</dbReference>
<dbReference type="PRINTS" id="PR00447">
    <property type="entry name" value="NATRESASSCMP"/>
</dbReference>
<feature type="transmembrane region" description="Helical" evidence="7">
    <location>
        <begin position="16"/>
        <end position="33"/>
    </location>
</feature>
<comment type="caution">
    <text evidence="8">The sequence shown here is derived from an EMBL/GenBank/DDBJ whole genome shotgun (WGS) entry which is preliminary data.</text>
</comment>
<protein>
    <recommendedName>
        <fullName evidence="10">Ethylene-insensitive protein 2</fullName>
    </recommendedName>
</protein>
<feature type="transmembrane region" description="Helical" evidence="7">
    <location>
        <begin position="332"/>
        <end position="349"/>
    </location>
</feature>
<dbReference type="EMBL" id="JAUHHV010000010">
    <property type="protein sequence ID" value="KAK1409787.1"/>
    <property type="molecule type" value="Genomic_DNA"/>
</dbReference>
<sequence>MESEALIKIPQSNMSHRLLPAIIPVLFIAISYVDPGKWVVAAEGGARFGNDLMIMMFVFSLAAVFCQYLSACITVVTGRDLAQICSSEYYPVTCIFLGIQAELSMIALDLSMILGIANALHLMFGVSLFTCVLLTSLDVFLFPLFSNLLETGKSKFICVCLASFALLSYLFGVLVSQPDASLSVGGGMLIKFSGESVFALISLLGASIMPHNFYLHSSFVQQMQGSEPVSKEALCLDHLFAISGVFSGIFVVNYALMNSAANVFYSTGLDLLTFQDALSLTDQAFRSLMGLFALILILLLSNHTTALTWKFGGQPILHNFFQLDIPGWFHHSTIRFIAIIPALLCSWYTGAEGTYQLLIFTQIVIALLLPSSVIPLFRIATTRSVMGDNKISKVVEFLVLITFIGMLGLEIVFVIELVFGNSEWASNIRWNIGGPGSVSSSYTILLVTVFISFFLILWLVVTPLKSASFRSDVVSESLSEYYRAEESGENQIPPGFNLPEEIMESDIGIRLTTIEENASETLISSPQEEPPAMVSAGGELKKDEPESIERTLSIDGNSQVVKEKDNKNDIWQPKQPVEPVKVVPEMNHLVRPDGPPSFKSLGGKSDDVGSGTGSWSKLAGLGRAARRQLAAVLDEFWGQLFDFHGEPTQEAKVRKLDKLLGIDSKVNMSPSLNPNLNPKALKVDNRSLFESSRQQSVQARSPLSNQMQLLDAYAQRSNLNVMDPSEKRYHSLRLQSSSGGLRIPQASSGYDDQPATVHGYQLKSYMSQIESLAPKSPSLGLANYKAPYSLTKGLQNGTSPAKPPGFPDPVVSRNSSMLPERSYFNNPAETMYSNANEKKYYSMPDISGLSLPHRDRKMHGPMYPGPSYGPGTPAGYAGAYPFNSGSDTWSIWSRQPFEQFGVGEKPNNSRLSINTQDNGSVVDLEANLLKSLRLCIMKLLKLEGSDWLFQQNSGLDEDLVDRVAARERFLYEVESEEMNGVAHGSDSGMKIDLVTSIPNCGEGCVWRADLITSFGVWCIHRVLELSLMESRPELWGKYTYVLNRLQGIIELAFSKPRAAMSPCFCLQLPTSYQQQRASPPKSTTSLPPMAKQSKGKCTTAASLLDIVKDVEIAISCRKGRTGTAAGDVAFPKGKENLASVLKRYKRRLSNKPTVDGSNK</sequence>
<proteinExistence type="inferred from homology"/>
<evidence type="ECO:0000313" key="8">
    <source>
        <dbReference type="EMBL" id="KAK1409787.1"/>
    </source>
</evidence>
<dbReference type="PIRSF" id="PIRSF037378">
    <property type="entry name" value="EIN2"/>
    <property type="match status" value="1"/>
</dbReference>
<evidence type="ECO:0008006" key="10">
    <source>
        <dbReference type="Google" id="ProtNLM"/>
    </source>
</evidence>
<keyword evidence="5 7" id="KW-0472">Membrane</keyword>
<dbReference type="Proteomes" id="UP001229421">
    <property type="component" value="Unassembled WGS sequence"/>
</dbReference>
<feature type="transmembrane region" description="Helical" evidence="7">
    <location>
        <begin position="53"/>
        <end position="77"/>
    </location>
</feature>
<dbReference type="GO" id="GO:0005886">
    <property type="term" value="C:plasma membrane"/>
    <property type="evidence" value="ECO:0007669"/>
    <property type="project" value="TreeGrafter"/>
</dbReference>
<evidence type="ECO:0000256" key="3">
    <source>
        <dbReference type="ARBA" id="ARBA00022692"/>
    </source>
</evidence>
<feature type="transmembrane region" description="Helical" evidence="7">
    <location>
        <begin position="122"/>
        <end position="144"/>
    </location>
</feature>